<dbReference type="Gene3D" id="2.40.10.10">
    <property type="entry name" value="Trypsin-like serine proteases"/>
    <property type="match status" value="1"/>
</dbReference>
<evidence type="ECO:0000259" key="1">
    <source>
        <dbReference type="Pfam" id="PF20028"/>
    </source>
</evidence>
<accession>A0AAP6EH03</accession>
<comment type="caution">
    <text evidence="2">The sequence shown here is derived from an EMBL/GenBank/DDBJ whole genome shotgun (WGS) entry which is preliminary data.</text>
</comment>
<proteinExistence type="predicted"/>
<gene>
    <name evidence="2" type="ORF">PV399_19350</name>
    <name evidence="3" type="ORF">PV666_36810</name>
</gene>
<name>A0AAP6EH03_9ACTN</name>
<evidence type="ECO:0000313" key="5">
    <source>
        <dbReference type="Proteomes" id="UP001282288"/>
    </source>
</evidence>
<dbReference type="InterPro" id="IPR009003">
    <property type="entry name" value="Peptidase_S1_PA"/>
</dbReference>
<sequence>MSWFLDETASDEDPAHHVVSVRRADTDRIAGAGMVVGAGTVLTCAHVVNDALGRAWSDPRDPDLRMIPVDLHGTLGSRRYYARVEHWIPPRSANGERVRTGARTWLGDLAVLRLEGTSHDLPAPPRRTAMALRQRALAWHGSALQESVAEVTVTLIAGPVGYVDGAPTGKAVGPAYSGSPLWSVDHHAVVGLVAANTVPDRDPVSGSYSPQDTIRRSMVIPWQRIEDELRPLGVLDVAATDVLDPDEPALGVLADLLAELLPPGNGRVEYGRRLARACGVRYASDVTPPTPEEFAAFLFTHPRALPALTALLRGEAGSGADRVLAAAGLVPAALLLTPQEYAELRGHLLLMGRAERGRLAEAVRAALPHLAVYPDGKDLDSLVGQLEALPGDGRLTEGERRVPALLRAMEYVAELCAEPLRAELRLWTKGVAARLGVARGALSERREDALVWARSARERSVRVRVLVEVTRARPGRHRLGIWCDEGSGPRRVSTESVVSYTPSEAAREVLRVVTSLSPAAEGAPPPMVEVLVDRDSLDLPVDEWAARLPGELVPGVLGVEFPVVVHCPELLRRHGRFLSHWRTRWSRLDSGGPFTVDESVSPDTVYPELVNRLDTVCVFVDVPPGPSRRRIVQTCLVLGIPVVVWDRGSNGRSHVVKWMAEVATRELPDEVRGYRANVLAGRPGFPGRPVLAWADADRAVPRLQLSEPQESA</sequence>
<dbReference type="InterPro" id="IPR045450">
    <property type="entry name" value="VMAP_C"/>
</dbReference>
<organism evidence="2 5">
    <name type="scientific">Streptomyces acidiscabies</name>
    <dbReference type="NCBI Taxonomy" id="42234"/>
    <lineage>
        <taxon>Bacteria</taxon>
        <taxon>Bacillati</taxon>
        <taxon>Actinomycetota</taxon>
        <taxon>Actinomycetes</taxon>
        <taxon>Kitasatosporales</taxon>
        <taxon>Streptomycetaceae</taxon>
        <taxon>Streptomyces</taxon>
    </lineage>
</organism>
<dbReference type="EMBL" id="JARAWP010000027">
    <property type="protein sequence ID" value="MDX3023402.1"/>
    <property type="molecule type" value="Genomic_DNA"/>
</dbReference>
<dbReference type="SUPFAM" id="SSF50494">
    <property type="entry name" value="Trypsin-like serine proteases"/>
    <property type="match status" value="1"/>
</dbReference>
<dbReference type="EMBL" id="JARAWC010000013">
    <property type="protein sequence ID" value="MDX2961851.1"/>
    <property type="molecule type" value="Genomic_DNA"/>
</dbReference>
<dbReference type="AlphaFoldDB" id="A0AAP6EH03"/>
<reference evidence="2 4" key="1">
    <citation type="journal article" date="2023" name="Microb. Genom.">
        <title>Mesoterricola silvestris gen. nov., sp. nov., Mesoterricola sediminis sp. nov., Geothrix oryzae sp. nov., Geothrix edaphica sp. nov., Geothrix rubra sp. nov., and Geothrix limicola sp. nov., six novel members of Acidobacteriota isolated from soils.</title>
        <authorList>
            <person name="Weisberg A.J."/>
            <person name="Pearce E."/>
            <person name="Kramer C.G."/>
            <person name="Chang J.H."/>
            <person name="Clarke C.R."/>
        </authorList>
    </citation>
    <scope>NUCLEOTIDE SEQUENCE</scope>
    <source>
        <strain evidence="3 4">NB05-1H</strain>
        <strain evidence="2">NRRL_B-16521</strain>
    </source>
</reference>
<protein>
    <submittedName>
        <fullName evidence="2">Trypsin-like peptidase domain-containing protein</fullName>
    </submittedName>
</protein>
<dbReference type="Pfam" id="PF13365">
    <property type="entry name" value="Trypsin_2"/>
    <property type="match status" value="1"/>
</dbReference>
<dbReference type="Proteomes" id="UP001272987">
    <property type="component" value="Unassembled WGS sequence"/>
</dbReference>
<dbReference type="GeneID" id="69813653"/>
<dbReference type="Pfam" id="PF20028">
    <property type="entry name" value="VMAP-C"/>
    <property type="match status" value="1"/>
</dbReference>
<feature type="domain" description="vWA-MoxR associated protein C-terminal" evidence="1">
    <location>
        <begin position="476"/>
        <end position="696"/>
    </location>
</feature>
<keyword evidence="4" id="KW-1185">Reference proteome</keyword>
<dbReference type="Proteomes" id="UP001282288">
    <property type="component" value="Unassembled WGS sequence"/>
</dbReference>
<evidence type="ECO:0000313" key="3">
    <source>
        <dbReference type="EMBL" id="MDX3023402.1"/>
    </source>
</evidence>
<dbReference type="RefSeq" id="WP_010359456.1">
    <property type="nucleotide sequence ID" value="NZ_CP122369.1"/>
</dbReference>
<dbReference type="InterPro" id="IPR043504">
    <property type="entry name" value="Peptidase_S1_PA_chymotrypsin"/>
</dbReference>
<evidence type="ECO:0000313" key="4">
    <source>
        <dbReference type="Proteomes" id="UP001272987"/>
    </source>
</evidence>
<evidence type="ECO:0000313" key="2">
    <source>
        <dbReference type="EMBL" id="MDX2961851.1"/>
    </source>
</evidence>